<comment type="subcellular location">
    <subcellularLocation>
        <location evidence="1 8">Cell membrane</location>
        <topology evidence="1 8">Multi-pass membrane protein</topology>
    </subcellularLocation>
</comment>
<feature type="transmembrane region" description="Helical" evidence="8">
    <location>
        <begin position="362"/>
        <end position="384"/>
    </location>
</feature>
<evidence type="ECO:0000256" key="4">
    <source>
        <dbReference type="ARBA" id="ARBA00022475"/>
    </source>
</evidence>
<name>A0A255XXY7_9PROT</name>
<evidence type="ECO:0000256" key="7">
    <source>
        <dbReference type="ARBA" id="ARBA00023136"/>
    </source>
</evidence>
<dbReference type="Proteomes" id="UP000216361">
    <property type="component" value="Unassembled WGS sequence"/>
</dbReference>
<reference evidence="10 11" key="1">
    <citation type="submission" date="2017-07" db="EMBL/GenBank/DDBJ databases">
        <title>Elstera cyanobacteriorum sp. nov., a novel bacterium isolated from cyanobacterial aggregates in a eutrophic lake.</title>
        <authorList>
            <person name="Cai H."/>
        </authorList>
    </citation>
    <scope>NUCLEOTIDE SEQUENCE [LARGE SCALE GENOMIC DNA]</scope>
    <source>
        <strain evidence="10 11">TH019</strain>
    </source>
</reference>
<dbReference type="PANTHER" id="PTHR42929">
    <property type="entry name" value="INNER MEMBRANE ABC TRANSPORTER PERMEASE PROTEIN YDCU-RELATED-RELATED"/>
    <property type="match status" value="1"/>
</dbReference>
<dbReference type="SUPFAM" id="SSF161098">
    <property type="entry name" value="MetI-like"/>
    <property type="match status" value="1"/>
</dbReference>
<dbReference type="GO" id="GO:0055085">
    <property type="term" value="P:transmembrane transport"/>
    <property type="evidence" value="ECO:0007669"/>
    <property type="project" value="InterPro"/>
</dbReference>
<feature type="transmembrane region" description="Helical" evidence="8">
    <location>
        <begin position="211"/>
        <end position="233"/>
    </location>
</feature>
<evidence type="ECO:0000313" key="11">
    <source>
        <dbReference type="Proteomes" id="UP000216361"/>
    </source>
</evidence>
<evidence type="ECO:0000259" key="9">
    <source>
        <dbReference type="PROSITE" id="PS50928"/>
    </source>
</evidence>
<evidence type="ECO:0000256" key="6">
    <source>
        <dbReference type="ARBA" id="ARBA00022989"/>
    </source>
</evidence>
<dbReference type="AlphaFoldDB" id="A0A255XXY7"/>
<dbReference type="Pfam" id="PF00528">
    <property type="entry name" value="BPD_transp_1"/>
    <property type="match status" value="1"/>
</dbReference>
<feature type="domain" description="ABC transmembrane type-1" evidence="9">
    <location>
        <begin position="175"/>
        <end position="381"/>
    </location>
</feature>
<gene>
    <name evidence="10" type="ORF">CHR90_02595</name>
</gene>
<feature type="transmembrane region" description="Helical" evidence="8">
    <location>
        <begin position="179"/>
        <end position="199"/>
    </location>
</feature>
<dbReference type="RefSeq" id="WP_094407424.1">
    <property type="nucleotide sequence ID" value="NZ_BMJZ01000012.1"/>
</dbReference>
<comment type="caution">
    <text evidence="10">The sequence shown here is derived from an EMBL/GenBank/DDBJ whole genome shotgun (WGS) entry which is preliminary data.</text>
</comment>
<dbReference type="InterPro" id="IPR035906">
    <property type="entry name" value="MetI-like_sf"/>
</dbReference>
<comment type="similarity">
    <text evidence="2">Belongs to the binding-protein-dependent transport system permease family. CysTW subfamily.</text>
</comment>
<feature type="transmembrane region" description="Helical" evidence="8">
    <location>
        <begin position="304"/>
        <end position="333"/>
    </location>
</feature>
<keyword evidence="3 8" id="KW-0813">Transport</keyword>
<evidence type="ECO:0000256" key="5">
    <source>
        <dbReference type="ARBA" id="ARBA00022692"/>
    </source>
</evidence>
<protein>
    <submittedName>
        <fullName evidence="10">ABC transporter permease</fullName>
    </submittedName>
</protein>
<evidence type="ECO:0000313" key="10">
    <source>
        <dbReference type="EMBL" id="OYQ21100.1"/>
    </source>
</evidence>
<keyword evidence="6 8" id="KW-1133">Transmembrane helix</keyword>
<evidence type="ECO:0000256" key="3">
    <source>
        <dbReference type="ARBA" id="ARBA00022448"/>
    </source>
</evidence>
<dbReference type="OrthoDB" id="7915284at2"/>
<dbReference type="PANTHER" id="PTHR42929:SF5">
    <property type="entry name" value="ABC TRANSPORTER PERMEASE PROTEIN"/>
    <property type="match status" value="1"/>
</dbReference>
<organism evidence="10 11">
    <name type="scientific">Elstera cyanobacteriorum</name>
    <dbReference type="NCBI Taxonomy" id="2022747"/>
    <lineage>
        <taxon>Bacteria</taxon>
        <taxon>Pseudomonadati</taxon>
        <taxon>Pseudomonadota</taxon>
        <taxon>Alphaproteobacteria</taxon>
        <taxon>Rhodospirillales</taxon>
        <taxon>Rhodospirillaceae</taxon>
        <taxon>Elstera</taxon>
    </lineage>
</organism>
<accession>A0A255XXY7</accession>
<dbReference type="Gene3D" id="1.10.3720.10">
    <property type="entry name" value="MetI-like"/>
    <property type="match status" value="1"/>
</dbReference>
<keyword evidence="7 8" id="KW-0472">Membrane</keyword>
<evidence type="ECO:0000256" key="2">
    <source>
        <dbReference type="ARBA" id="ARBA00007069"/>
    </source>
</evidence>
<keyword evidence="11" id="KW-1185">Reference proteome</keyword>
<evidence type="ECO:0000256" key="1">
    <source>
        <dbReference type="ARBA" id="ARBA00004651"/>
    </source>
</evidence>
<dbReference type="GO" id="GO:0005886">
    <property type="term" value="C:plasma membrane"/>
    <property type="evidence" value="ECO:0007669"/>
    <property type="project" value="UniProtKB-SubCell"/>
</dbReference>
<dbReference type="InterPro" id="IPR000515">
    <property type="entry name" value="MetI-like"/>
</dbReference>
<feature type="transmembrane region" description="Helical" evidence="8">
    <location>
        <begin position="261"/>
        <end position="283"/>
    </location>
</feature>
<keyword evidence="5 8" id="KW-0812">Transmembrane</keyword>
<dbReference type="CDD" id="cd06261">
    <property type="entry name" value="TM_PBP2"/>
    <property type="match status" value="1"/>
</dbReference>
<evidence type="ECO:0000256" key="8">
    <source>
        <dbReference type="RuleBase" id="RU363032"/>
    </source>
</evidence>
<keyword evidence="4" id="KW-1003">Cell membrane</keyword>
<sequence>MNRADLSRHLTALALLAPLLGFLLAFFVWPLVQVLGESVSDHVIGRTLPVTVQAIAPWDRQSPPTELMKGALVQDLRQLTDKQAQGDLVRRLNSAQAGFRTLMMKTTRALEQADGPVVLTEIDPRWGEVPYWRAIADAAAPYTDRHMLAALDLTRDASGDLAAMPADSSAHRAILGRTFWVAGLVTLACLAIGLPYAMLAASVSGWKRQALLAAVLLPLWTSLLVRTAAWYILLQEQGLVNDLLRALHLIDGPVQLIFNRLGVVIAMTHVLLPFMVLPIYSVLLSVPKNLMPAAASLGAGPIRAFLRVLLPLSLRGVASGGLLVFMAAIGYYITPALIGGAKDQMISSVIAFYATGSANWNMAAALGLVLLTATLALYAVYGWLSADRTARG</sequence>
<proteinExistence type="inferred from homology"/>
<dbReference type="EMBL" id="NOXS01000024">
    <property type="protein sequence ID" value="OYQ21100.1"/>
    <property type="molecule type" value="Genomic_DNA"/>
</dbReference>
<dbReference type="PROSITE" id="PS50928">
    <property type="entry name" value="ABC_TM1"/>
    <property type="match status" value="1"/>
</dbReference>